<dbReference type="GO" id="GO:0035371">
    <property type="term" value="C:microtubule plus-end"/>
    <property type="evidence" value="ECO:0007669"/>
    <property type="project" value="TreeGrafter"/>
</dbReference>
<keyword evidence="3" id="KW-0206">Cytoskeleton</keyword>
<name>A0A8S9YCU4_9TREM</name>
<dbReference type="GO" id="GO:0005737">
    <property type="term" value="C:cytoplasm"/>
    <property type="evidence" value="ECO:0007669"/>
    <property type="project" value="TreeGrafter"/>
</dbReference>
<gene>
    <name evidence="8" type="ORF">EG68_07677</name>
</gene>
<evidence type="ECO:0000256" key="4">
    <source>
        <dbReference type="SAM" id="Coils"/>
    </source>
</evidence>
<evidence type="ECO:0000313" key="9">
    <source>
        <dbReference type="Proteomes" id="UP000822476"/>
    </source>
</evidence>
<dbReference type="Pfam" id="PF02187">
    <property type="entry name" value="GAS2"/>
    <property type="match status" value="1"/>
</dbReference>
<feature type="coiled-coil region" evidence="4">
    <location>
        <begin position="1917"/>
        <end position="1944"/>
    </location>
</feature>
<dbReference type="SMART" id="SM00243">
    <property type="entry name" value="GAS2"/>
    <property type="match status" value="1"/>
</dbReference>
<dbReference type="InterPro" id="IPR003108">
    <property type="entry name" value="GAR_dom"/>
</dbReference>
<dbReference type="PANTHER" id="PTHR46756:SF18">
    <property type="entry name" value="GAS2-LIKE PROTEIN PICKLED EGGS"/>
    <property type="match status" value="1"/>
</dbReference>
<keyword evidence="9" id="KW-1185">Reference proteome</keyword>
<dbReference type="GO" id="GO:0001725">
    <property type="term" value="C:stress fiber"/>
    <property type="evidence" value="ECO:0007669"/>
    <property type="project" value="TreeGrafter"/>
</dbReference>
<dbReference type="GO" id="GO:0001578">
    <property type="term" value="P:microtubule bundle formation"/>
    <property type="evidence" value="ECO:0007669"/>
    <property type="project" value="TreeGrafter"/>
</dbReference>
<evidence type="ECO:0000259" key="7">
    <source>
        <dbReference type="PROSITE" id="PS51460"/>
    </source>
</evidence>
<comment type="caution">
    <text evidence="8">The sequence shown here is derived from an EMBL/GenBank/DDBJ whole genome shotgun (WGS) entry which is preliminary data.</text>
</comment>
<evidence type="ECO:0000256" key="5">
    <source>
        <dbReference type="SAM" id="MobiDB-lite"/>
    </source>
</evidence>
<sequence>MHNTYNTLREQLQCIQDKLALVSTQLHDPAGTLWGVQLNDGNGLSEQIESHAVLERELDYKLRQMLYEVEKLASQNHMTSVQQQTADVLLELNDLIFVCQQRQNCLSRLDDHLEQIGLLVKEKLSWMEEEIRQLNDLKGTLKDADSERLGQSARSLLETANRIQMRQPEVQELMKHLDALTSSDSTTSIFSEFGVKGPVRNTARFEGLHAELRQVWNEMTADVLLNVATELITSAVNHVHSTCDVAIQFTKSQNVRVWFNSDVLLNADYLHSRLQNVQEHIQTIDESRNWMTNEIEPLVCSHIGVSLMQSTSIFNLESLHHCLMQAHTTLCALRDDVSMTYLPAVSALHERLQSAATFMDLLRLQTAELPVPPVDAINNSDENSRSKGDIPVLLALTTNLDLAKVQRAQCQQLIDGIYRERRSLSEELNEIFEPVKKKYKEQKCDSLVENLNGTQVTFAEVSNLTGDTAGGPEHNLIMDDPEFAAKKIFDGYNTLLGQLDARKQQFDAAITALSTRCTDLEQVPAVPTAYSLHDSLPLDFGRWESDSGIPFDETDSHRGPKTQREHFDMPIFESQNNLTSPVDKNGTSCQRTVSASVSVAQSESQDTIVVTGLPETHSLPLYYMTEETTRDRAGHLVDMNLQLRKAESKLNRIRHRFQQLTRVLIVTPVKERAEESCAQIFTECAFRLRSTLSGIKGLLRGLNNLMHTIQVEDSFERTNQMQSYLSDHTASSREHEGCQPLAYNCYRRDTIISDASLLVEELRESESLVLSAYELSERTAARILRLEPWITAHLDKLEQLEHNDGSTVEALSAALVTISAIKIELRSKLDTVKSVALESALLNNTLHDLRKISKLDDVMQSSQSTDFAHIVPFCESQASLSNRAGLPSRIAVHSTTVKEMYSHLLEQNMKVTEEICVALIKHGQVSGVLEVCQSALTECDADLSVVHHVNEDQICENMAIDEGQLASFSPLDGIMRLELNQMELNMLNVLFERIGEMFLSVSETSEPNPVQQKDLRDVDVLKNLHQTVMKNTESKFNKQKTELAQIHQLDAVLSNQAVWLDRNGADLARLVAPRGLSTHTAQELMSQFKDVYTKLEDDGRSRFVKLIQLSCDSDNLDNHDTQTTSSQICSSDDAMLAIVQFLAEHVPKPRGVPTGSEQLCASGYPYGLRRLIRSQARYKLLVAQAQASWNSHFKFVGLHEAQMSQLHVMLDGSVLSVLYSHEDEIDQLRASLPHLKLLAHPSETSQLVATIRGMKHEFICLISRAMERKKILQQALKEDQTFETAYMKLMRSLKELCSDGSDQACSTSYHGFLTRESDTFRSVLRLGSYLRDRCTQTDPERAILDQMLSELREAWRLCARSFVDRALTLEKALLEQNNHSEAYEKLDDWLGSAESTLGISMPRSKPCGARVSQAFVIQPAHDLGQIPVTLAYLPVSVELESVGLCPEDCQALLSVYGDEALVHSIHEELQVLQEALQVMLSLWGLDDVSSSTTNGPLNLPSSLHDRLLRFRTACDLRGQILENALNVATQLRLTHCTLTKWLGEASNHFHSDTLLTSPSSSPLDSGTSCKLQQSVSLVGRTPLLFSLANSHDPEALQNYLDIYEYLRVCHSQFTRDTWLSYNTLVEQLLIRRPVSSNRRTELNVVYGQCHEKARPAIQHQHRSVLTQWHQMEQQINVLGLQIKQDVRVPSCLWDMERLERDIDHWLRQLEAELLKDQALRVKLAEAEPGHMDTVGWTQSVNDQVVLDKAALVQLLRDPCVKWDTNGQLSVGWCLTQCEARVTNALEMRDEICNKASELMVVLSAYRKAHNLLPELNNKRVRTSVLASPGHSLPTVARVEDSHDYLDELDGEAGTLSVISQGSIEFDSGRISPEPSSPQSQHNEPKGIGVNDPPFPLCMPELRAQRAHKLDSSYEQLVHAVVHRVDELQQLYEALKERAQLNEFNFDKWRKHYLKWQSKRRFRLMDLFRARGAMHPLIDLSISSTLSTSSLLSVDADSTADSPCSSGKPISTMMVDLPKGARLPPSPRQSVAFGSGQSRLKNHTSLEHLGFEDKSQTNRLSELTCAQFVQAILRTQPDFKGSSPVELRAAFCAMDKQQRGSITYDQLADCLKPRQPQAVPVGELIASAINAEVKKCRCQSKFVPIKLDENKYRFGSSIHMVRFLNSITMVRVGGGWRNLTEFLATRDPCRGEST</sequence>
<proteinExistence type="predicted"/>
<evidence type="ECO:0000256" key="1">
    <source>
        <dbReference type="ARBA" id="ARBA00004245"/>
    </source>
</evidence>
<feature type="domain" description="GAR" evidence="7">
    <location>
        <begin position="2111"/>
        <end position="2189"/>
    </location>
</feature>
<reference evidence="8" key="1">
    <citation type="submission" date="2019-07" db="EMBL/GenBank/DDBJ databases">
        <title>Annotation for the trematode Paragonimus miyazaki's.</title>
        <authorList>
            <person name="Choi Y.-J."/>
        </authorList>
    </citation>
    <scope>NUCLEOTIDE SEQUENCE</scope>
    <source>
        <strain evidence="8">Japan</strain>
    </source>
</reference>
<dbReference type="GO" id="GO:0031110">
    <property type="term" value="P:regulation of microtubule polymerization or depolymerization"/>
    <property type="evidence" value="ECO:0007669"/>
    <property type="project" value="TreeGrafter"/>
</dbReference>
<feature type="domain" description="EF-hand" evidence="6">
    <location>
        <begin position="2081"/>
        <end position="2116"/>
    </location>
</feature>
<dbReference type="GO" id="GO:0008093">
    <property type="term" value="F:cytoskeletal anchor activity"/>
    <property type="evidence" value="ECO:0007669"/>
    <property type="project" value="TreeGrafter"/>
</dbReference>
<dbReference type="PROSITE" id="PS50222">
    <property type="entry name" value="EF_HAND_2"/>
    <property type="match status" value="1"/>
</dbReference>
<protein>
    <submittedName>
        <fullName evidence="8">Uncharacterized protein</fullName>
    </submittedName>
</protein>
<dbReference type="Proteomes" id="UP000822476">
    <property type="component" value="Unassembled WGS sequence"/>
</dbReference>
<evidence type="ECO:0000259" key="6">
    <source>
        <dbReference type="PROSITE" id="PS50222"/>
    </source>
</evidence>
<feature type="region of interest" description="Disordered" evidence="5">
    <location>
        <begin position="1866"/>
        <end position="1892"/>
    </location>
</feature>
<feature type="coiled-coil region" evidence="4">
    <location>
        <begin position="636"/>
        <end position="663"/>
    </location>
</feature>
<dbReference type="GO" id="GO:0051015">
    <property type="term" value="F:actin filament binding"/>
    <property type="evidence" value="ECO:0007669"/>
    <property type="project" value="TreeGrafter"/>
</dbReference>
<dbReference type="InterPro" id="IPR002048">
    <property type="entry name" value="EF_hand_dom"/>
</dbReference>
<dbReference type="GO" id="GO:0051764">
    <property type="term" value="P:actin crosslink formation"/>
    <property type="evidence" value="ECO:0007669"/>
    <property type="project" value="TreeGrafter"/>
</dbReference>
<comment type="subcellular location">
    <subcellularLocation>
        <location evidence="1">Cytoplasm</location>
        <location evidence="1">Cytoskeleton</location>
    </subcellularLocation>
</comment>
<dbReference type="GO" id="GO:0005509">
    <property type="term" value="F:calcium ion binding"/>
    <property type="evidence" value="ECO:0007669"/>
    <property type="project" value="InterPro"/>
</dbReference>
<evidence type="ECO:0000256" key="2">
    <source>
        <dbReference type="ARBA" id="ARBA00022490"/>
    </source>
</evidence>
<keyword evidence="2" id="KW-0963">Cytoplasm</keyword>
<dbReference type="GO" id="GO:1904825">
    <property type="term" value="P:protein localization to microtubule plus-end"/>
    <property type="evidence" value="ECO:0007669"/>
    <property type="project" value="TreeGrafter"/>
</dbReference>
<dbReference type="PANTHER" id="PTHR46756">
    <property type="entry name" value="TRANSGELIN"/>
    <property type="match status" value="1"/>
</dbReference>
<dbReference type="GO" id="GO:0008017">
    <property type="term" value="F:microtubule binding"/>
    <property type="evidence" value="ECO:0007669"/>
    <property type="project" value="InterPro"/>
</dbReference>
<dbReference type="OrthoDB" id="2250192at2759"/>
<dbReference type="PROSITE" id="PS51460">
    <property type="entry name" value="GAR"/>
    <property type="match status" value="1"/>
</dbReference>
<evidence type="ECO:0000313" key="8">
    <source>
        <dbReference type="EMBL" id="KAF7232963.1"/>
    </source>
</evidence>
<dbReference type="SUPFAM" id="SSF143575">
    <property type="entry name" value="GAS2 domain-like"/>
    <property type="match status" value="1"/>
</dbReference>
<organism evidence="8 9">
    <name type="scientific">Paragonimus skrjabini miyazakii</name>
    <dbReference type="NCBI Taxonomy" id="59628"/>
    <lineage>
        <taxon>Eukaryota</taxon>
        <taxon>Metazoa</taxon>
        <taxon>Spiralia</taxon>
        <taxon>Lophotrochozoa</taxon>
        <taxon>Platyhelminthes</taxon>
        <taxon>Trematoda</taxon>
        <taxon>Digenea</taxon>
        <taxon>Plagiorchiida</taxon>
        <taxon>Troglotremata</taxon>
        <taxon>Troglotrematidae</taxon>
        <taxon>Paragonimus</taxon>
    </lineage>
</organism>
<evidence type="ECO:0000256" key="3">
    <source>
        <dbReference type="ARBA" id="ARBA00023212"/>
    </source>
</evidence>
<dbReference type="InterPro" id="IPR036534">
    <property type="entry name" value="GAR_dom_sf"/>
</dbReference>
<keyword evidence="4" id="KW-0175">Coiled coil</keyword>
<dbReference type="GO" id="GO:0005884">
    <property type="term" value="C:actin filament"/>
    <property type="evidence" value="ECO:0007669"/>
    <property type="project" value="TreeGrafter"/>
</dbReference>
<accession>A0A8S9YCU4</accession>
<dbReference type="EMBL" id="JTDE01021412">
    <property type="protein sequence ID" value="KAF7232963.1"/>
    <property type="molecule type" value="Genomic_DNA"/>
</dbReference>
<dbReference type="Gene3D" id="3.30.920.20">
    <property type="entry name" value="Gas2-like domain"/>
    <property type="match status" value="1"/>
</dbReference>